<feature type="transmembrane region" description="Helical" evidence="2">
    <location>
        <begin position="87"/>
        <end position="110"/>
    </location>
</feature>
<dbReference type="Gramene" id="OGLUM08G05270.3">
    <property type="protein sequence ID" value="OGLUM08G05270.3"/>
    <property type="gene ID" value="OGLUM08G05270"/>
</dbReference>
<keyword evidence="2" id="KW-1133">Transmembrane helix</keyword>
<evidence type="ECO:0000313" key="3">
    <source>
        <dbReference type="EnsemblPlants" id="OGLUM08G05270.3"/>
    </source>
</evidence>
<accession>A0A0E0ARP0</accession>
<keyword evidence="4" id="KW-1185">Reference proteome</keyword>
<feature type="transmembrane region" description="Helical" evidence="2">
    <location>
        <begin position="158"/>
        <end position="179"/>
    </location>
</feature>
<keyword evidence="2" id="KW-0812">Transmembrane</keyword>
<evidence type="ECO:0000256" key="2">
    <source>
        <dbReference type="SAM" id="Phobius"/>
    </source>
</evidence>
<name>A0A0E0ARP0_9ORYZ</name>
<dbReference type="HOGENOM" id="CLU_125190_0_0_1"/>
<evidence type="ECO:0000256" key="1">
    <source>
        <dbReference type="SAM" id="MobiDB-lite"/>
    </source>
</evidence>
<reference evidence="3" key="1">
    <citation type="submission" date="2015-04" db="UniProtKB">
        <authorList>
            <consortium name="EnsemblPlants"/>
        </authorList>
    </citation>
    <scope>IDENTIFICATION</scope>
</reference>
<feature type="transmembrane region" description="Helical" evidence="2">
    <location>
        <begin position="131"/>
        <end position="152"/>
    </location>
</feature>
<protein>
    <submittedName>
        <fullName evidence="3">Uncharacterized protein</fullName>
    </submittedName>
</protein>
<dbReference type="AlphaFoldDB" id="A0A0E0ARP0"/>
<evidence type="ECO:0000313" key="4">
    <source>
        <dbReference type="Proteomes" id="UP000026961"/>
    </source>
</evidence>
<sequence length="186" mass="19263">MHTKAQSETKKAENMRNPTDINPHVLSRPRVGPTTAHNRPSRFRLAGGEALFITGLATMSNLTTMGLLLTMLSVGGSIQQLGGAHSLGSYGSLVSLIGVITGANLIFLGVKMSGSPAAVTLGAMASIATTYLRHNISMVGLFTASSVIMVYVVEGTAIGMALSIGLFAIFMLSVTMITLGGHGSLN</sequence>
<dbReference type="EnsemblPlants" id="OGLUM08G05270.3">
    <property type="protein sequence ID" value="OGLUM08G05270.3"/>
    <property type="gene ID" value="OGLUM08G05270"/>
</dbReference>
<reference evidence="3" key="2">
    <citation type="submission" date="2018-05" db="EMBL/GenBank/DDBJ databases">
        <title>OgluRS3 (Oryza glumaepatula Reference Sequence Version 3).</title>
        <authorList>
            <person name="Zhang J."/>
            <person name="Kudrna D."/>
            <person name="Lee S."/>
            <person name="Talag J."/>
            <person name="Welchert J."/>
            <person name="Wing R.A."/>
        </authorList>
    </citation>
    <scope>NUCLEOTIDE SEQUENCE [LARGE SCALE GENOMIC DNA]</scope>
</reference>
<feature type="compositionally biased region" description="Basic and acidic residues" evidence="1">
    <location>
        <begin position="1"/>
        <end position="14"/>
    </location>
</feature>
<feature type="transmembrane region" description="Helical" evidence="2">
    <location>
        <begin position="50"/>
        <end position="75"/>
    </location>
</feature>
<feature type="region of interest" description="Disordered" evidence="1">
    <location>
        <begin position="1"/>
        <end position="41"/>
    </location>
</feature>
<proteinExistence type="predicted"/>
<organism evidence="3">
    <name type="scientific">Oryza glumipatula</name>
    <dbReference type="NCBI Taxonomy" id="40148"/>
    <lineage>
        <taxon>Eukaryota</taxon>
        <taxon>Viridiplantae</taxon>
        <taxon>Streptophyta</taxon>
        <taxon>Embryophyta</taxon>
        <taxon>Tracheophyta</taxon>
        <taxon>Spermatophyta</taxon>
        <taxon>Magnoliopsida</taxon>
        <taxon>Liliopsida</taxon>
        <taxon>Poales</taxon>
        <taxon>Poaceae</taxon>
        <taxon>BOP clade</taxon>
        <taxon>Oryzoideae</taxon>
        <taxon>Oryzeae</taxon>
        <taxon>Oryzinae</taxon>
        <taxon>Oryza</taxon>
    </lineage>
</organism>
<keyword evidence="2" id="KW-0472">Membrane</keyword>
<dbReference type="Proteomes" id="UP000026961">
    <property type="component" value="Chromosome 8"/>
</dbReference>